<dbReference type="CDD" id="cd24048">
    <property type="entry name" value="ASKHA_NBD_FtsA"/>
    <property type="match status" value="1"/>
</dbReference>
<dbReference type="GO" id="GO:0009898">
    <property type="term" value="C:cytoplasmic side of plasma membrane"/>
    <property type="evidence" value="ECO:0007669"/>
    <property type="project" value="UniProtKB-UniRule"/>
</dbReference>
<dbReference type="InterPro" id="IPR043129">
    <property type="entry name" value="ATPase_NBD"/>
</dbReference>
<comment type="function">
    <text evidence="5 6">Cell division protein that is involved in the assembly of the Z ring. May serve as a membrane anchor for the Z ring.</text>
</comment>
<keyword evidence="1 5" id="KW-1003">Cell membrane</keyword>
<evidence type="ECO:0000313" key="9">
    <source>
        <dbReference type="Proteomes" id="UP000177912"/>
    </source>
</evidence>
<dbReference type="Pfam" id="PF14450">
    <property type="entry name" value="FtsA"/>
    <property type="match status" value="1"/>
</dbReference>
<sequence length="417" mass="44375">MAKEYVSVGLDIGTSMIRVVVGKSSDEEKTPSIIGVGEAPSGGIRKGVIVDVEEAVSSITAALEKAERMTGIPIDHAVVSVGGAHVVSVESHGVIAVSRADGEITEADIIRVVDASQAISIPPNREILHVIPKTFTVDGQVGIKDPLGMSGIRLEVDSQIIQASVPFIKNLTKCIIRVGLEIDDLVLSPLACAQAVLTKRQKELGCVLINIGGGTTGISVFEEGELMHTNILPIGSNHITNDLAIGMRTSIDTAEKVKLEYGIAQKQGIAKNDEIDLSKIDGAEDGKVSRQQMAMIIQARLEEIFGMINKDLKSIGRDGQLPAGAILTGAGSMLEGIEVFAKKELRLPVQIGVPTNISTVIDRVDEPGFCTAVGLVLWGNEYAKSSPTSQTFKKFTSRLLPDAVRDKVTGWFRSILP</sequence>
<evidence type="ECO:0000256" key="2">
    <source>
        <dbReference type="ARBA" id="ARBA00022618"/>
    </source>
</evidence>
<dbReference type="NCBIfam" id="TIGR01174">
    <property type="entry name" value="ftsA"/>
    <property type="match status" value="1"/>
</dbReference>
<dbReference type="AlphaFoldDB" id="A0A1F5NSJ1"/>
<dbReference type="PIRSF" id="PIRSF003101">
    <property type="entry name" value="FtsA"/>
    <property type="match status" value="1"/>
</dbReference>
<evidence type="ECO:0000256" key="3">
    <source>
        <dbReference type="ARBA" id="ARBA00023136"/>
    </source>
</evidence>
<evidence type="ECO:0000256" key="6">
    <source>
        <dbReference type="PIRNR" id="PIRNR003101"/>
    </source>
</evidence>
<dbReference type="InterPro" id="IPR003494">
    <property type="entry name" value="SHS2_FtsA"/>
</dbReference>
<dbReference type="GO" id="GO:0032153">
    <property type="term" value="C:cell division site"/>
    <property type="evidence" value="ECO:0007669"/>
    <property type="project" value="UniProtKB-UniRule"/>
</dbReference>
<dbReference type="EMBL" id="MFEI01000022">
    <property type="protein sequence ID" value="OGE80646.1"/>
    <property type="molecule type" value="Genomic_DNA"/>
</dbReference>
<reference evidence="8 9" key="1">
    <citation type="journal article" date="2016" name="Nat. Commun.">
        <title>Thousands of microbial genomes shed light on interconnected biogeochemical processes in an aquifer system.</title>
        <authorList>
            <person name="Anantharaman K."/>
            <person name="Brown C.T."/>
            <person name="Hug L.A."/>
            <person name="Sharon I."/>
            <person name="Castelle C.J."/>
            <person name="Probst A.J."/>
            <person name="Thomas B.C."/>
            <person name="Singh A."/>
            <person name="Wilkins M.J."/>
            <person name="Karaoz U."/>
            <person name="Brodie E.L."/>
            <person name="Williams K.H."/>
            <person name="Hubbard S.S."/>
            <person name="Banfield J.F."/>
        </authorList>
    </citation>
    <scope>NUCLEOTIDE SEQUENCE [LARGE SCALE GENOMIC DNA]</scope>
</reference>
<evidence type="ECO:0000256" key="4">
    <source>
        <dbReference type="ARBA" id="ARBA00023306"/>
    </source>
</evidence>
<comment type="caution">
    <text evidence="8">The sequence shown here is derived from an EMBL/GenBank/DDBJ whole genome shotgun (WGS) entry which is preliminary data.</text>
</comment>
<dbReference type="HAMAP" id="MF_02033">
    <property type="entry name" value="FtsA"/>
    <property type="match status" value="1"/>
</dbReference>
<protein>
    <recommendedName>
        <fullName evidence="5 6">Cell division protein FtsA</fullName>
    </recommendedName>
</protein>
<dbReference type="PANTHER" id="PTHR32432:SF4">
    <property type="entry name" value="CELL DIVISION PROTEIN FTSA"/>
    <property type="match status" value="1"/>
</dbReference>
<feature type="domain" description="SHS2" evidence="7">
    <location>
        <begin position="7"/>
        <end position="196"/>
    </location>
</feature>
<dbReference type="STRING" id="1817822.A2826_00160"/>
<proteinExistence type="inferred from homology"/>
<dbReference type="Pfam" id="PF02491">
    <property type="entry name" value="SHS2_FTSA"/>
    <property type="match status" value="1"/>
</dbReference>
<dbReference type="InterPro" id="IPR050696">
    <property type="entry name" value="FtsA/MreB"/>
</dbReference>
<name>A0A1F5NSJ1_9BACT</name>
<dbReference type="InterPro" id="IPR020823">
    <property type="entry name" value="Cell_div_FtsA"/>
</dbReference>
<gene>
    <name evidence="5" type="primary">ftsA</name>
    <name evidence="8" type="ORF">A2826_00160</name>
</gene>
<evidence type="ECO:0000259" key="7">
    <source>
        <dbReference type="SMART" id="SM00842"/>
    </source>
</evidence>
<dbReference type="Proteomes" id="UP000177912">
    <property type="component" value="Unassembled WGS sequence"/>
</dbReference>
<keyword evidence="2 5" id="KW-0132">Cell division</keyword>
<dbReference type="SUPFAM" id="SSF53067">
    <property type="entry name" value="Actin-like ATPase domain"/>
    <property type="match status" value="2"/>
</dbReference>
<dbReference type="PANTHER" id="PTHR32432">
    <property type="entry name" value="CELL DIVISION PROTEIN FTSA-RELATED"/>
    <property type="match status" value="1"/>
</dbReference>
<evidence type="ECO:0000256" key="1">
    <source>
        <dbReference type="ARBA" id="ARBA00022475"/>
    </source>
</evidence>
<organism evidence="8 9">
    <name type="scientific">Candidatus Doudnabacteria bacterium RIFCSPHIGHO2_01_FULL_43_23</name>
    <dbReference type="NCBI Taxonomy" id="1817822"/>
    <lineage>
        <taxon>Bacteria</taxon>
        <taxon>Candidatus Doudnaibacteriota</taxon>
    </lineage>
</organism>
<dbReference type="SMART" id="SM00842">
    <property type="entry name" value="FtsA"/>
    <property type="match status" value="1"/>
</dbReference>
<evidence type="ECO:0000256" key="5">
    <source>
        <dbReference type="HAMAP-Rule" id="MF_02033"/>
    </source>
</evidence>
<evidence type="ECO:0000313" key="8">
    <source>
        <dbReference type="EMBL" id="OGE80646.1"/>
    </source>
</evidence>
<accession>A0A1F5NSJ1</accession>
<dbReference type="GO" id="GO:0043093">
    <property type="term" value="P:FtsZ-dependent cytokinesis"/>
    <property type="evidence" value="ECO:0007669"/>
    <property type="project" value="UniProtKB-UniRule"/>
</dbReference>
<comment type="subcellular location">
    <subcellularLocation>
        <location evidence="5">Cell membrane</location>
        <topology evidence="5">Peripheral membrane protein</topology>
        <orientation evidence="5">Cytoplasmic side</orientation>
    </subcellularLocation>
    <text evidence="5">Localizes to the Z ring in an FtsZ-dependent manner. Targeted to the membrane through a conserved C-terminal amphipathic helix.</text>
</comment>
<dbReference type="Gene3D" id="3.30.420.40">
    <property type="match status" value="2"/>
</dbReference>
<keyword evidence="4 5" id="KW-0131">Cell cycle</keyword>
<comment type="similarity">
    <text evidence="5 6">Belongs to the FtsA/MreB family.</text>
</comment>
<comment type="subunit">
    <text evidence="5">Self-interacts. Interacts with FtsZ.</text>
</comment>
<keyword evidence="3 5" id="KW-0472">Membrane</keyword>